<evidence type="ECO:0000256" key="2">
    <source>
        <dbReference type="ARBA" id="ARBA00022980"/>
    </source>
</evidence>
<dbReference type="PROSITE" id="PS00057">
    <property type="entry name" value="RIBOSOMAL_S18"/>
    <property type="match status" value="1"/>
</dbReference>
<comment type="subunit">
    <text evidence="5">Part of the 30S ribosomal subunit. Forms a tight heterodimer with protein bS6.</text>
</comment>
<dbReference type="PANTHER" id="PTHR13479">
    <property type="entry name" value="30S RIBOSOMAL PROTEIN S18"/>
    <property type="match status" value="1"/>
</dbReference>
<evidence type="ECO:0000256" key="5">
    <source>
        <dbReference type="HAMAP-Rule" id="MF_00270"/>
    </source>
</evidence>
<organism evidence="7">
    <name type="scientific">Agrobacterium albertimagni</name>
    <dbReference type="NCBI Taxonomy" id="147266"/>
    <lineage>
        <taxon>Bacteria</taxon>
        <taxon>Pseudomonadati</taxon>
        <taxon>Pseudomonadota</taxon>
        <taxon>Alphaproteobacteria</taxon>
        <taxon>Hyphomicrobiales</taxon>
        <taxon>Rhizobiaceae</taxon>
        <taxon>Rhizobium/Agrobacterium group</taxon>
        <taxon>Agrobacterium</taxon>
    </lineage>
</organism>
<keyword evidence="5" id="KW-0699">rRNA-binding</keyword>
<dbReference type="GO" id="GO:0006412">
    <property type="term" value="P:translation"/>
    <property type="evidence" value="ECO:0007669"/>
    <property type="project" value="UniProtKB-UniRule"/>
</dbReference>
<dbReference type="PRINTS" id="PR00974">
    <property type="entry name" value="RIBOSOMALS18"/>
</dbReference>
<dbReference type="PANTHER" id="PTHR13479:SF40">
    <property type="entry name" value="SMALL RIBOSOMAL SUBUNIT PROTEIN BS18M"/>
    <property type="match status" value="1"/>
</dbReference>
<gene>
    <name evidence="5 7" type="primary">rpsR</name>
    <name evidence="7" type="ORF">ENP70_10185</name>
</gene>
<dbReference type="GO" id="GO:0003735">
    <property type="term" value="F:structural constituent of ribosome"/>
    <property type="evidence" value="ECO:0007669"/>
    <property type="project" value="InterPro"/>
</dbReference>
<dbReference type="HAMAP" id="MF_00270">
    <property type="entry name" value="Ribosomal_bS18"/>
    <property type="match status" value="1"/>
</dbReference>
<proteinExistence type="inferred from homology"/>
<dbReference type="InterPro" id="IPR001648">
    <property type="entry name" value="Ribosomal_bS18"/>
</dbReference>
<comment type="similarity">
    <text evidence="1 5 6">Belongs to the bacterial ribosomal protein bS18 family.</text>
</comment>
<keyword evidence="5" id="KW-0694">RNA-binding</keyword>
<sequence length="75" mass="8767">MGKRDRRRRRKVCTFCVDKIATVDYKDVGRLRKFMSERGKIVPSRITAVSQKKQRELAQAIKRARFLGLLPYVVA</sequence>
<dbReference type="Pfam" id="PF01084">
    <property type="entry name" value="Ribosomal_S18"/>
    <property type="match status" value="1"/>
</dbReference>
<dbReference type="Gene3D" id="4.10.640.10">
    <property type="entry name" value="Ribosomal protein S18"/>
    <property type="match status" value="1"/>
</dbReference>
<keyword evidence="2 5" id="KW-0689">Ribosomal protein</keyword>
<dbReference type="AlphaFoldDB" id="A0A7C1SXG8"/>
<comment type="function">
    <text evidence="5">Binds as a heterodimer with protein bS6 to the central domain of the 16S rRNA, where it helps stabilize the platform of the 30S subunit.</text>
</comment>
<dbReference type="EMBL" id="DSKI01000526">
    <property type="protein sequence ID" value="HEB44040.1"/>
    <property type="molecule type" value="Genomic_DNA"/>
</dbReference>
<keyword evidence="3 5" id="KW-0687">Ribonucleoprotein</keyword>
<evidence type="ECO:0000256" key="3">
    <source>
        <dbReference type="ARBA" id="ARBA00023274"/>
    </source>
</evidence>
<evidence type="ECO:0000256" key="6">
    <source>
        <dbReference type="RuleBase" id="RU003910"/>
    </source>
</evidence>
<dbReference type="NCBIfam" id="TIGR00165">
    <property type="entry name" value="S18"/>
    <property type="match status" value="1"/>
</dbReference>
<accession>A0A7C1SXG8</accession>
<evidence type="ECO:0000256" key="4">
    <source>
        <dbReference type="ARBA" id="ARBA00035141"/>
    </source>
</evidence>
<evidence type="ECO:0000313" key="7">
    <source>
        <dbReference type="EMBL" id="HEB44040.1"/>
    </source>
</evidence>
<comment type="caution">
    <text evidence="7">The sequence shown here is derived from an EMBL/GenBank/DDBJ whole genome shotgun (WGS) entry which is preliminary data.</text>
</comment>
<reference evidence="7" key="1">
    <citation type="journal article" date="2020" name="mSystems">
        <title>Genome- and Community-Level Interaction Insights into Carbon Utilization and Element Cycling Functions of Hydrothermarchaeota in Hydrothermal Sediment.</title>
        <authorList>
            <person name="Zhou Z."/>
            <person name="Liu Y."/>
            <person name="Xu W."/>
            <person name="Pan J."/>
            <person name="Luo Z.H."/>
            <person name="Li M."/>
        </authorList>
    </citation>
    <scope>NUCLEOTIDE SEQUENCE [LARGE SCALE GENOMIC DNA]</scope>
    <source>
        <strain evidence="7">SpSt-243</strain>
    </source>
</reference>
<dbReference type="SUPFAM" id="SSF46911">
    <property type="entry name" value="Ribosomal protein S18"/>
    <property type="match status" value="1"/>
</dbReference>
<dbReference type="GO" id="GO:0070181">
    <property type="term" value="F:small ribosomal subunit rRNA binding"/>
    <property type="evidence" value="ECO:0007669"/>
    <property type="project" value="TreeGrafter"/>
</dbReference>
<name>A0A7C1SXG8_9HYPH</name>
<dbReference type="GO" id="GO:0022627">
    <property type="term" value="C:cytosolic small ribosomal subunit"/>
    <property type="evidence" value="ECO:0007669"/>
    <property type="project" value="TreeGrafter"/>
</dbReference>
<protein>
    <recommendedName>
        <fullName evidence="4 5">Small ribosomal subunit protein bS18</fullName>
    </recommendedName>
</protein>
<dbReference type="InterPro" id="IPR018275">
    <property type="entry name" value="Ribosomal_bS18_CS"/>
</dbReference>
<evidence type="ECO:0000256" key="1">
    <source>
        <dbReference type="ARBA" id="ARBA00005589"/>
    </source>
</evidence>
<dbReference type="InterPro" id="IPR036870">
    <property type="entry name" value="Ribosomal_bS18_sf"/>
</dbReference>